<accession>W4JS12</accession>
<evidence type="ECO:0000259" key="5">
    <source>
        <dbReference type="Pfam" id="PF09511"/>
    </source>
</evidence>
<keyword evidence="1" id="KW-0436">Ligase</keyword>
<dbReference type="Gene3D" id="3.40.50.300">
    <property type="entry name" value="P-loop containing nucleotide triphosphate hydrolases"/>
    <property type="match status" value="1"/>
</dbReference>
<dbReference type="PANTHER" id="PTHR32004:SF1">
    <property type="entry name" value="TRNA LIGASE"/>
    <property type="match status" value="1"/>
</dbReference>
<evidence type="ECO:0000313" key="6">
    <source>
        <dbReference type="EMBL" id="ETW75671.1"/>
    </source>
</evidence>
<dbReference type="SUPFAM" id="SSF52540">
    <property type="entry name" value="P-loop containing nucleoside triphosphate hydrolases"/>
    <property type="match status" value="1"/>
</dbReference>
<dbReference type="HOGENOM" id="CLU_010316_1_0_1"/>
<evidence type="ECO:0000256" key="2">
    <source>
        <dbReference type="PIRSR" id="PIRSR019634-50"/>
    </source>
</evidence>
<feature type="domain" description="tRNA ligase phosphodiesterase" evidence="3">
    <location>
        <begin position="574"/>
        <end position="803"/>
    </location>
</feature>
<reference evidence="6 7" key="1">
    <citation type="journal article" date="2012" name="New Phytol.">
        <title>Insight into trade-off between wood decay and parasitism from the genome of a fungal forest pathogen.</title>
        <authorList>
            <person name="Olson A."/>
            <person name="Aerts A."/>
            <person name="Asiegbu F."/>
            <person name="Belbahri L."/>
            <person name="Bouzid O."/>
            <person name="Broberg A."/>
            <person name="Canback B."/>
            <person name="Coutinho P.M."/>
            <person name="Cullen D."/>
            <person name="Dalman K."/>
            <person name="Deflorio G."/>
            <person name="van Diepen L.T."/>
            <person name="Dunand C."/>
            <person name="Duplessis S."/>
            <person name="Durling M."/>
            <person name="Gonthier P."/>
            <person name="Grimwood J."/>
            <person name="Fossdal C.G."/>
            <person name="Hansson D."/>
            <person name="Henrissat B."/>
            <person name="Hietala A."/>
            <person name="Himmelstrand K."/>
            <person name="Hoffmeister D."/>
            <person name="Hogberg N."/>
            <person name="James T.Y."/>
            <person name="Karlsson M."/>
            <person name="Kohler A."/>
            <person name="Kues U."/>
            <person name="Lee Y.H."/>
            <person name="Lin Y.C."/>
            <person name="Lind M."/>
            <person name="Lindquist E."/>
            <person name="Lombard V."/>
            <person name="Lucas S."/>
            <person name="Lunden K."/>
            <person name="Morin E."/>
            <person name="Murat C."/>
            <person name="Park J."/>
            <person name="Raffaello T."/>
            <person name="Rouze P."/>
            <person name="Salamov A."/>
            <person name="Schmutz J."/>
            <person name="Solheim H."/>
            <person name="Stahlberg J."/>
            <person name="Velez H."/>
            <person name="de Vries R.P."/>
            <person name="Wiebenga A."/>
            <person name="Woodward S."/>
            <person name="Yakovlev I."/>
            <person name="Garbelotto M."/>
            <person name="Martin F."/>
            <person name="Grigoriev I.V."/>
            <person name="Stenlid J."/>
        </authorList>
    </citation>
    <scope>NUCLEOTIDE SEQUENCE [LARGE SCALE GENOMIC DNA]</scope>
    <source>
        <strain evidence="6 7">TC 32-1</strain>
    </source>
</reference>
<dbReference type="EC" id="6.5.1.3" evidence="1"/>
<feature type="active site" description="N6-AMP-lysine intermediate" evidence="2">
    <location>
        <position position="120"/>
    </location>
</feature>
<dbReference type="GeneID" id="20672435"/>
<dbReference type="Proteomes" id="UP000030671">
    <property type="component" value="Unassembled WGS sequence"/>
</dbReference>
<comment type="similarity">
    <text evidence="1">Belongs to the TRL1 family.</text>
</comment>
<feature type="domain" description="T4 RNA ligase 1-like N-terminal" evidence="5">
    <location>
        <begin position="63"/>
        <end position="316"/>
    </location>
</feature>
<dbReference type="InterPro" id="IPR027417">
    <property type="entry name" value="P-loop_NTPase"/>
</dbReference>
<dbReference type="OrthoDB" id="276239at2759"/>
<proteinExistence type="inferred from homology"/>
<organism evidence="6 7">
    <name type="scientific">Heterobasidion irregulare (strain TC 32-1)</name>
    <dbReference type="NCBI Taxonomy" id="747525"/>
    <lineage>
        <taxon>Eukaryota</taxon>
        <taxon>Fungi</taxon>
        <taxon>Dikarya</taxon>
        <taxon>Basidiomycota</taxon>
        <taxon>Agaricomycotina</taxon>
        <taxon>Agaricomycetes</taxon>
        <taxon>Russulales</taxon>
        <taxon>Bondarzewiaceae</taxon>
        <taxon>Heterobasidion</taxon>
        <taxon>Heterobasidion annosum species complex</taxon>
    </lineage>
</organism>
<dbReference type="Pfam" id="PF08303">
    <property type="entry name" value="tRNA_lig_kinase"/>
    <property type="match status" value="1"/>
</dbReference>
<dbReference type="STRING" id="747525.W4JS12"/>
<dbReference type="AlphaFoldDB" id="W4JS12"/>
<evidence type="ECO:0000313" key="7">
    <source>
        <dbReference type="Proteomes" id="UP000030671"/>
    </source>
</evidence>
<gene>
    <name evidence="6" type="ORF">HETIRDRAFT_390033</name>
</gene>
<keyword evidence="7" id="KW-1185">Reference proteome</keyword>
<name>W4JS12_HETIT</name>
<dbReference type="GO" id="GO:0005634">
    <property type="term" value="C:nucleus"/>
    <property type="evidence" value="ECO:0007669"/>
    <property type="project" value="TreeGrafter"/>
</dbReference>
<dbReference type="Pfam" id="PF08302">
    <property type="entry name" value="tRNA_lig_CPD"/>
    <property type="match status" value="1"/>
</dbReference>
<dbReference type="FunCoup" id="W4JS12">
    <property type="interactions" value="205"/>
</dbReference>
<dbReference type="GO" id="GO:0051730">
    <property type="term" value="F:GTP-dependent polyribonucleotide 5'-hydroxyl-kinase activity"/>
    <property type="evidence" value="ECO:0007669"/>
    <property type="project" value="InterPro"/>
</dbReference>
<dbReference type="InterPro" id="IPR012387">
    <property type="entry name" value="Trl1_fun"/>
</dbReference>
<dbReference type="PANTHER" id="PTHR32004">
    <property type="entry name" value="TRNA LIGASE"/>
    <property type="match status" value="1"/>
</dbReference>
<dbReference type="EMBL" id="KI925465">
    <property type="protein sequence ID" value="ETW75671.1"/>
    <property type="molecule type" value="Genomic_DNA"/>
</dbReference>
<dbReference type="GO" id="GO:0006388">
    <property type="term" value="P:tRNA splicing, via endonucleolytic cleavage and ligation"/>
    <property type="evidence" value="ECO:0007669"/>
    <property type="project" value="UniProtKB-UniRule"/>
</dbReference>
<dbReference type="Pfam" id="PF09511">
    <property type="entry name" value="RNA_lig_T4_1"/>
    <property type="match status" value="1"/>
</dbReference>
<dbReference type="GO" id="GO:0005524">
    <property type="term" value="F:ATP binding"/>
    <property type="evidence" value="ECO:0007669"/>
    <property type="project" value="UniProtKB-UniRule"/>
</dbReference>
<dbReference type="KEGG" id="hir:HETIRDRAFT_390033"/>
<dbReference type="InterPro" id="IPR019039">
    <property type="entry name" value="T4-Rnl1-like_N"/>
</dbReference>
<keyword evidence="1" id="KW-0819">tRNA processing</keyword>
<evidence type="ECO:0000256" key="1">
    <source>
        <dbReference type="PIRNR" id="PIRNR019634"/>
    </source>
</evidence>
<comment type="catalytic activity">
    <reaction evidence="1">
        <text>ATP + (ribonucleotide)n-3'-hydroxyl + 5'-phospho-(ribonucleotide)m = (ribonucleotide)n+m + AMP + diphosphate.</text>
        <dbReference type="EC" id="6.5.1.3"/>
    </reaction>
</comment>
<dbReference type="InParanoid" id="W4JS12"/>
<sequence length="806" mass="89486">MAPIFNKDDSKLIADLHALSEKSPKLVRSSQYPAPAQPETVISSWKMNEYKYYDIPSPFPTLARGLFTTEHSVDGESGDAKQYRIVARGYDKFFNIGEVPWTTWESLERSTASPYTLTLKSNGCIIFIAALTPSKLVVTSKHSLGPIQNAPQSHAQVGESWLLRHLEAAGKTPEELAQRLWDNNWTAVAELCDDSFEEHVLPYSADKTGLHLHGINESTKLFKTMPPSIVDVFAEEWGFIVTASTVLNTISEVKAFTEEVSKTGQWQGEALEGFVVRTTVSEPPTRGEGKDNSGLSASPYAAGSSFFFKVKFNEPYMMYRDWREVTKVLLSTKGPLSEARIPKSKMKRTETKAYVAWIKSEIVRDRKQFDKYTQGKGIIATRERFLKWLESAEGQQGQQATEEAGDVTVANSASVKTFGKTIIVPVAIPGAGKTAVSTALANMFGFGHTQSDNVRAKKAGPVFLQRVVKLLQNHDVVIADKNNHLQMHRAAFRDATKGMSPPVRLLALNWALDQPLSTIHRICGDRVLVRGENHQSLIGDVESKSHETVIWKFLNTSEELSENEVDAVIEMDLTESLEDAVERAVNGVVDVLGIAKPSREDIGKALAAARGYTTSTSVKKNLGRQTARPPRYYGLLAEVELDQVLSGPLAEAKVSKKMTEMWDALKKAKRVAARPHITIVHEKSLPRELDLWERCRALERLAKPPLFKFKLGHVLTDGRVMVVTVEDVVVEDIEGEEGQAGHQFVAMLKEDVRNRMHITVGTRDHSILPVEGKVLVEAWKKGEQKDVLEVSLDGLSAKGRVKGLMH</sequence>
<dbReference type="GO" id="GO:0008081">
    <property type="term" value="F:phosphoric diester hydrolase activity"/>
    <property type="evidence" value="ECO:0007669"/>
    <property type="project" value="InterPro"/>
</dbReference>
<evidence type="ECO:0000259" key="3">
    <source>
        <dbReference type="Pfam" id="PF08302"/>
    </source>
</evidence>
<dbReference type="InterPro" id="IPR015965">
    <property type="entry name" value="tRNA_lig_PDEase"/>
</dbReference>
<dbReference type="RefSeq" id="XP_009551936.1">
    <property type="nucleotide sequence ID" value="XM_009553641.1"/>
</dbReference>
<feature type="domain" description="tRNA ligase kinase" evidence="4">
    <location>
        <begin position="422"/>
        <end position="572"/>
    </location>
</feature>
<dbReference type="eggNOG" id="ENOG502QQB9">
    <property type="taxonomic scope" value="Eukaryota"/>
</dbReference>
<dbReference type="PIRSF" id="PIRSF019634">
    <property type="entry name" value="tRNA_lig_yeast"/>
    <property type="match status" value="1"/>
</dbReference>
<dbReference type="GO" id="GO:0003972">
    <property type="term" value="F:RNA ligase (ATP) activity"/>
    <property type="evidence" value="ECO:0007669"/>
    <property type="project" value="UniProtKB-UniRule"/>
</dbReference>
<evidence type="ECO:0000259" key="4">
    <source>
        <dbReference type="Pfam" id="PF08303"/>
    </source>
</evidence>
<protein>
    <recommendedName>
        <fullName evidence="1">tRNA ligase</fullName>
        <ecNumber evidence="1">6.5.1.3</ecNumber>
    </recommendedName>
</protein>
<dbReference type="InterPro" id="IPR015966">
    <property type="entry name" value="tRNA_lig_kin_fungi"/>
</dbReference>